<protein>
    <submittedName>
        <fullName evidence="2">Nucleotidyltransferase domain-containing protein</fullName>
    </submittedName>
</protein>
<dbReference type="CDD" id="cd05403">
    <property type="entry name" value="NT_KNTase_like"/>
    <property type="match status" value="1"/>
</dbReference>
<comment type="caution">
    <text evidence="2">The sequence shown here is derived from an EMBL/GenBank/DDBJ whole genome shotgun (WGS) entry which is preliminary data.</text>
</comment>
<dbReference type="SUPFAM" id="SSF81301">
    <property type="entry name" value="Nucleotidyltransferase"/>
    <property type="match status" value="1"/>
</dbReference>
<evidence type="ECO:0000313" key="2">
    <source>
        <dbReference type="EMBL" id="PNU20897.1"/>
    </source>
</evidence>
<dbReference type="Proteomes" id="UP000236340">
    <property type="component" value="Unassembled WGS sequence"/>
</dbReference>
<dbReference type="PANTHER" id="PTHR43852">
    <property type="entry name" value="NUCLEOTIDYLTRANSFERASE"/>
    <property type="match status" value="1"/>
</dbReference>
<feature type="domain" description="Polymerase beta nucleotidyltransferase" evidence="1">
    <location>
        <begin position="19"/>
        <end position="106"/>
    </location>
</feature>
<dbReference type="AlphaFoldDB" id="A0A2K2HC97"/>
<dbReference type="NCBIfam" id="NF047752">
    <property type="entry name" value="MntA_antitoxin"/>
    <property type="match status" value="1"/>
</dbReference>
<dbReference type="Pfam" id="PF18765">
    <property type="entry name" value="Polbeta"/>
    <property type="match status" value="1"/>
</dbReference>
<dbReference type="RefSeq" id="WP_103114638.1">
    <property type="nucleotide sequence ID" value="NZ_PPFX01000007.1"/>
</dbReference>
<dbReference type="InterPro" id="IPR043519">
    <property type="entry name" value="NT_sf"/>
</dbReference>
<dbReference type="InterPro" id="IPR052930">
    <property type="entry name" value="TA_antitoxin_MntA"/>
</dbReference>
<dbReference type="GO" id="GO:0016740">
    <property type="term" value="F:transferase activity"/>
    <property type="evidence" value="ECO:0007669"/>
    <property type="project" value="UniProtKB-KW"/>
</dbReference>
<gene>
    <name evidence="2" type="ORF">C2E25_04720</name>
</gene>
<evidence type="ECO:0000259" key="1">
    <source>
        <dbReference type="Pfam" id="PF18765"/>
    </source>
</evidence>
<proteinExistence type="predicted"/>
<dbReference type="Gene3D" id="3.30.460.10">
    <property type="entry name" value="Beta Polymerase, domain 2"/>
    <property type="match status" value="1"/>
</dbReference>
<keyword evidence="2" id="KW-0808">Transferase</keyword>
<sequence>MTASSLTVPAKQLSAIAESLGSLSGLAVAYLHGSAARGRLRPASDLDIALLFNGPAPLTNKLLSLSADLETIAGRPVHLGILSLENLIYATEVYRHGKEIFCRDEDCRDLFLMQMLSAYVDYNYARREVLDAYLIRENDSDEYTAE</sequence>
<dbReference type="PANTHER" id="PTHR43852:SF2">
    <property type="entry name" value="PROTEIN ADENYLYLTRANSFERASE MNTA"/>
    <property type="match status" value="1"/>
</dbReference>
<dbReference type="EMBL" id="PPFX01000007">
    <property type="protein sequence ID" value="PNU20897.1"/>
    <property type="molecule type" value="Genomic_DNA"/>
</dbReference>
<accession>A0A2K2HC97</accession>
<evidence type="ECO:0000313" key="3">
    <source>
        <dbReference type="Proteomes" id="UP000236340"/>
    </source>
</evidence>
<organism evidence="2 3">
    <name type="scientific">Geothermobacter hydrogeniphilus</name>
    <dbReference type="NCBI Taxonomy" id="1969733"/>
    <lineage>
        <taxon>Bacteria</taxon>
        <taxon>Pseudomonadati</taxon>
        <taxon>Thermodesulfobacteriota</taxon>
        <taxon>Desulfuromonadia</taxon>
        <taxon>Desulfuromonadales</taxon>
        <taxon>Geothermobacteraceae</taxon>
        <taxon>Geothermobacter</taxon>
    </lineage>
</organism>
<name>A0A2K2HC97_9BACT</name>
<reference evidence="2 3" key="1">
    <citation type="journal article" date="2018" name="Genome Announc.">
        <title>Genome Sequence of Geothermobacter sp. HR-1 Iron Reducer from the Loihi Seamount.</title>
        <authorList>
            <person name="Smith H."/>
            <person name="Abuyen K."/>
            <person name="Tremblay J."/>
            <person name="Savalia P."/>
            <person name="Perez-Rodriguez I."/>
            <person name="Emerson D."/>
            <person name="Tully B."/>
            <person name="Amend J."/>
        </authorList>
    </citation>
    <scope>NUCLEOTIDE SEQUENCE [LARGE SCALE GENOMIC DNA]</scope>
    <source>
        <strain evidence="2 3">HR-1</strain>
    </source>
</reference>
<dbReference type="InterPro" id="IPR041633">
    <property type="entry name" value="Polbeta"/>
</dbReference>